<reference evidence="1" key="1">
    <citation type="submission" date="2018-05" db="EMBL/GenBank/DDBJ databases">
        <authorList>
            <person name="Lanie J.A."/>
            <person name="Ng W.-L."/>
            <person name="Kazmierczak K.M."/>
            <person name="Andrzejewski T.M."/>
            <person name="Davidsen T.M."/>
            <person name="Wayne K.J."/>
            <person name="Tettelin H."/>
            <person name="Glass J.I."/>
            <person name="Rusch D."/>
            <person name="Podicherti R."/>
            <person name="Tsui H.-C.T."/>
            <person name="Winkler M.E."/>
        </authorList>
    </citation>
    <scope>NUCLEOTIDE SEQUENCE</scope>
</reference>
<protein>
    <submittedName>
        <fullName evidence="1">Uncharacterized protein</fullName>
    </submittedName>
</protein>
<proteinExistence type="predicted"/>
<organism evidence="1">
    <name type="scientific">marine metagenome</name>
    <dbReference type="NCBI Taxonomy" id="408172"/>
    <lineage>
        <taxon>unclassified sequences</taxon>
        <taxon>metagenomes</taxon>
        <taxon>ecological metagenomes</taxon>
    </lineage>
</organism>
<sequence length="75" mass="8187">MGVDDISLSSPHGVTSIEFRNSFVMPHMRHEPMLLGPLGAEITQWCLQDSEEAFSSSIKGLIAKFHLNGIAEGSM</sequence>
<accession>A0A381WJZ2</accession>
<dbReference type="AlphaFoldDB" id="A0A381WJZ2"/>
<evidence type="ECO:0000313" key="1">
    <source>
        <dbReference type="EMBL" id="SVA52779.1"/>
    </source>
</evidence>
<gene>
    <name evidence="1" type="ORF">METZ01_LOCUS105633</name>
</gene>
<name>A0A381WJZ2_9ZZZZ</name>
<dbReference type="EMBL" id="UINC01012034">
    <property type="protein sequence ID" value="SVA52779.1"/>
    <property type="molecule type" value="Genomic_DNA"/>
</dbReference>